<proteinExistence type="predicted"/>
<dbReference type="Proteomes" id="UP000576082">
    <property type="component" value="Unassembled WGS sequence"/>
</dbReference>
<protein>
    <submittedName>
        <fullName evidence="1">Uncharacterized protein</fullName>
    </submittedName>
</protein>
<name>A0A7X9RYU4_9BACT</name>
<organism evidence="1 2">
    <name type="scientific">Flammeovirga aprica JL-4</name>
    <dbReference type="NCBI Taxonomy" id="694437"/>
    <lineage>
        <taxon>Bacteria</taxon>
        <taxon>Pseudomonadati</taxon>
        <taxon>Bacteroidota</taxon>
        <taxon>Cytophagia</taxon>
        <taxon>Cytophagales</taxon>
        <taxon>Flammeovirgaceae</taxon>
        <taxon>Flammeovirga</taxon>
    </lineage>
</organism>
<dbReference type="RefSeq" id="WP_169659489.1">
    <property type="nucleotide sequence ID" value="NZ_JABANE010000092.1"/>
</dbReference>
<keyword evidence="2" id="KW-1185">Reference proteome</keyword>
<accession>A0A7X9RYU4</accession>
<dbReference type="AlphaFoldDB" id="A0A7X9RYU4"/>
<comment type="caution">
    <text evidence="1">The sequence shown here is derived from an EMBL/GenBank/DDBJ whole genome shotgun (WGS) entry which is preliminary data.</text>
</comment>
<sequence>MMINLYSLSSCSCKSDKIENQYPIYDIEINYLIQGEHKPYLKANKLLPDNTVLIYFREGFSSDQMILKTNNKQTDQFILEDDHSIGMADITRINNLDKINTISFTLNNGPSLEYRIFNENVINSKLILECRFSKSNNKLIVETLANARIID</sequence>
<evidence type="ECO:0000313" key="2">
    <source>
        <dbReference type="Proteomes" id="UP000576082"/>
    </source>
</evidence>
<evidence type="ECO:0000313" key="1">
    <source>
        <dbReference type="EMBL" id="NME71268.1"/>
    </source>
</evidence>
<gene>
    <name evidence="1" type="ORF">HHU12_25105</name>
</gene>
<reference evidence="1 2" key="1">
    <citation type="submission" date="2020-04" db="EMBL/GenBank/DDBJ databases">
        <title>Flammeovirga sp. SR4, a novel species isolated from seawater.</title>
        <authorList>
            <person name="Wang X."/>
        </authorList>
    </citation>
    <scope>NUCLEOTIDE SEQUENCE [LARGE SCALE GENOMIC DNA]</scope>
    <source>
        <strain evidence="1 2">ATCC 23126</strain>
    </source>
</reference>
<dbReference type="EMBL" id="JABANE010000092">
    <property type="protein sequence ID" value="NME71268.1"/>
    <property type="molecule type" value="Genomic_DNA"/>
</dbReference>